<dbReference type="GO" id="GO:1900150">
    <property type="term" value="P:regulation of defense response to fungus"/>
    <property type="evidence" value="ECO:0007669"/>
    <property type="project" value="InterPro"/>
</dbReference>
<reference evidence="1" key="1">
    <citation type="submission" date="2019-09" db="EMBL/GenBank/DDBJ databases">
        <title>Draft genome information of white flower Hibiscus syriacus.</title>
        <authorList>
            <person name="Kim Y.-M."/>
        </authorList>
    </citation>
    <scope>NUCLEOTIDE SEQUENCE [LARGE SCALE GENOMIC DNA]</scope>
    <source>
        <strain evidence="1">YM2019G1</strain>
    </source>
</reference>
<accession>A0A6A3CBS4</accession>
<evidence type="ECO:0000313" key="1">
    <source>
        <dbReference type="EMBL" id="KAE8724938.1"/>
    </source>
</evidence>
<dbReference type="InterPro" id="IPR040244">
    <property type="entry name" value="EDR4-like"/>
</dbReference>
<dbReference type="PANTHER" id="PTHR31105">
    <property type="entry name" value="EXTRA-LARGE G-PROTEIN-LIKE"/>
    <property type="match status" value="1"/>
</dbReference>
<dbReference type="PANTHER" id="PTHR31105:SF42">
    <property type="entry name" value="OS02G0258300 PROTEIN"/>
    <property type="match status" value="1"/>
</dbReference>
<evidence type="ECO:0000313" key="2">
    <source>
        <dbReference type="Proteomes" id="UP000436088"/>
    </source>
</evidence>
<dbReference type="AlphaFoldDB" id="A0A6A3CBS4"/>
<name>A0A6A3CBS4_HIBSY</name>
<comment type="caution">
    <text evidence="1">The sequence shown here is derived from an EMBL/GenBank/DDBJ whole genome shotgun (WGS) entry which is preliminary data.</text>
</comment>
<dbReference type="EMBL" id="VEPZ02000440">
    <property type="protein sequence ID" value="KAE8724938.1"/>
    <property type="molecule type" value="Genomic_DNA"/>
</dbReference>
<protein>
    <submittedName>
        <fullName evidence="1">Adenosine 5'-phosphosulfate reductase-like2</fullName>
    </submittedName>
</protein>
<sequence length="248" mass="27981">MPHKILQALFSPVWRRFLRQFCLLGYLSVGLLNSSGCLPHGGLVNILWRCVFWECCDIFICWQDGIRKSMEIIGQLREYLLEEHCGLSKAKIIFAAENCYIDVLALQEMLSRCCSSRLSSRRLGESSGLGQLARAVVIWNERPNVSVNGQPISDYAVKETEKRAGPIHPGNYWYDPRTGFWGVMGQSCSGIIPPFIEEFDYPMAKNCAAGNTVVLINGRELHQKDLELLAVKGFPTARDKSYIIEFLG</sequence>
<proteinExistence type="predicted"/>
<gene>
    <name evidence="1" type="ORF">F3Y22_tig00009117pilonHSYRG00037</name>
</gene>
<keyword evidence="2" id="KW-1185">Reference proteome</keyword>
<organism evidence="1 2">
    <name type="scientific">Hibiscus syriacus</name>
    <name type="common">Rose of Sharon</name>
    <dbReference type="NCBI Taxonomy" id="106335"/>
    <lineage>
        <taxon>Eukaryota</taxon>
        <taxon>Viridiplantae</taxon>
        <taxon>Streptophyta</taxon>
        <taxon>Embryophyta</taxon>
        <taxon>Tracheophyta</taxon>
        <taxon>Spermatophyta</taxon>
        <taxon>Magnoliopsida</taxon>
        <taxon>eudicotyledons</taxon>
        <taxon>Gunneridae</taxon>
        <taxon>Pentapetalae</taxon>
        <taxon>rosids</taxon>
        <taxon>malvids</taxon>
        <taxon>Malvales</taxon>
        <taxon>Malvaceae</taxon>
        <taxon>Malvoideae</taxon>
        <taxon>Hibiscus</taxon>
    </lineage>
</organism>
<dbReference type="Proteomes" id="UP000436088">
    <property type="component" value="Unassembled WGS sequence"/>
</dbReference>